<proteinExistence type="predicted"/>
<dbReference type="InterPro" id="IPR015943">
    <property type="entry name" value="WD40/YVTN_repeat-like_dom_sf"/>
</dbReference>
<dbReference type="InterPro" id="IPR036322">
    <property type="entry name" value="WD40_repeat_dom_sf"/>
</dbReference>
<protein>
    <submittedName>
        <fullName evidence="3">Ribosome control protein 1 domain-containing protein</fullName>
    </submittedName>
</protein>
<sequence length="1030" mass="115596">MVFLQIDGFSGIVSSYNKNRVQILRLSLALIILKSAKNVRNEKGLVVYGAHCTVVVVDVLRIKIIQTFDRHTSAITHICCSSEEEVGFSAEVRLRCASADVGGTVVVWDIVEGVELSSFSIPNSTALSLAWFPWEDTSRDFLLVLHSPNNLVLWNIVTGDRIWNVTYSQTLSSFSVDPFDPRSITFGLVDIGSIMFVDNVLLHKAPLGKGTSLSVFNATSSAVRILQVEYHNAFPNILFATTESEIACIELECRYVIWRYVCEVPLLRLMTCSERDIIVTVHSNGIIEWRACKMVEDEKGKTTLNYEFLYSGETQRQTHHCRISSVALCPVTQTTVAFLYNSGNISIYQLGLKEDNVVLPYRASYITDITSVDEDLCCFANGHLKMSNIAQLFSLGQGVTTVRIQPLYVEENSKTKQLTAVGSNQGIVRLVEISTGTIFRELHIHTCPIKCIDWCGPHKLISAAYVHSLSASSLVKNDIFVTDIRTGEARRLRPEVEETPVEMLRVSFYYCYVAIGFRNEPLEIWHLKSMRLLRRMSRSCPVIVDMAWSGKHHAAKRISQGDEPVFRENLVVLDEECHLYHVVVKGLHVRDGKEVNSQWKSGAAVKCLVWKDDLLAMGDAWGRIGVWDLGQRQCHQTRGSSRGPVLKLVFSRTAGDHTLAVLHQHTVVLWDSEQLTILQQYSSISTSVSFLDIDLHGTCLLAVCSDNSFRCIPLVPSEIRHHSDLPLLLETDSSQLLKTVLGDDSNIILLRGLLELNEKNPSYGSSLQWYLLVHRLFGERWLYDLWSVVISALHDTPLSSRLQIFWSPAHLKRRTEKLVACLMSLPDLNSAQVDILVHLAVVLQKLLLGSHEECRTSALRACLLASDVTSEGAQSIIKLVATNLIANECMTGDEFYFVLDRFADGVQMLFLIGHGDDACRYLQAHGFWSKSFHFAKLGFDDWKDVGNKWVEHLTTSKSQKNLCGLLAANIGDWNRLSAFLTQNSKTSVARHLLEVVEARSVFVAYRPPAESTEKIKEITPQTANVQYSQS</sequence>
<reference evidence="3" key="1">
    <citation type="submission" date="2022-11" db="UniProtKB">
        <authorList>
            <consortium name="WormBaseParasite"/>
        </authorList>
    </citation>
    <scope>IDENTIFICATION</scope>
</reference>
<dbReference type="InterPro" id="IPR011047">
    <property type="entry name" value="Quinoprotein_ADH-like_sf"/>
</dbReference>
<name>A0A915PSD2_9BILA</name>
<dbReference type="SUPFAM" id="SSF50978">
    <property type="entry name" value="WD40 repeat-like"/>
    <property type="match status" value="1"/>
</dbReference>
<evidence type="ECO:0000313" key="3">
    <source>
        <dbReference type="WBParaSite" id="sdigi.contig227.g6380.t1"/>
    </source>
</evidence>
<dbReference type="PANTHER" id="PTHR14593">
    <property type="entry name" value="WD REPEAT-CONTAINING PROTEIN 11"/>
    <property type="match status" value="1"/>
</dbReference>
<dbReference type="WBParaSite" id="sdigi.contig227.g6380.t1">
    <property type="protein sequence ID" value="sdigi.contig227.g6380.t1"/>
    <property type="gene ID" value="sdigi.contig227.g6380"/>
</dbReference>
<dbReference type="SMART" id="SM00320">
    <property type="entry name" value="WD40"/>
    <property type="match status" value="5"/>
</dbReference>
<keyword evidence="2" id="KW-1185">Reference proteome</keyword>
<dbReference type="InterPro" id="IPR001680">
    <property type="entry name" value="WD40_rpt"/>
</dbReference>
<dbReference type="Pfam" id="PF23752">
    <property type="entry name" value="Beta-prop_WDR11_2nd"/>
    <property type="match status" value="1"/>
</dbReference>
<dbReference type="PANTHER" id="PTHR14593:SF5">
    <property type="entry name" value="WD REPEAT-CONTAINING PROTEIN 11"/>
    <property type="match status" value="1"/>
</dbReference>
<dbReference type="GO" id="GO:0005737">
    <property type="term" value="C:cytoplasm"/>
    <property type="evidence" value="ECO:0007669"/>
    <property type="project" value="TreeGrafter"/>
</dbReference>
<evidence type="ECO:0000313" key="2">
    <source>
        <dbReference type="Proteomes" id="UP000887581"/>
    </source>
</evidence>
<feature type="domain" description="WDR11 second beta-propeller" evidence="1">
    <location>
        <begin position="417"/>
        <end position="536"/>
    </location>
</feature>
<dbReference type="Gene3D" id="2.130.10.10">
    <property type="entry name" value="YVTN repeat-like/Quinoprotein amine dehydrogenase"/>
    <property type="match status" value="3"/>
</dbReference>
<organism evidence="2 3">
    <name type="scientific">Setaria digitata</name>
    <dbReference type="NCBI Taxonomy" id="48799"/>
    <lineage>
        <taxon>Eukaryota</taxon>
        <taxon>Metazoa</taxon>
        <taxon>Ecdysozoa</taxon>
        <taxon>Nematoda</taxon>
        <taxon>Chromadorea</taxon>
        <taxon>Rhabditida</taxon>
        <taxon>Spirurina</taxon>
        <taxon>Spiruromorpha</taxon>
        <taxon>Filarioidea</taxon>
        <taxon>Setariidae</taxon>
        <taxon>Setaria</taxon>
    </lineage>
</organism>
<dbReference type="AlphaFoldDB" id="A0A915PSD2"/>
<dbReference type="InterPro" id="IPR039694">
    <property type="entry name" value="WDR11"/>
</dbReference>
<dbReference type="Proteomes" id="UP000887581">
    <property type="component" value="Unplaced"/>
</dbReference>
<accession>A0A915PSD2</accession>
<evidence type="ECO:0000259" key="1">
    <source>
        <dbReference type="Pfam" id="PF23752"/>
    </source>
</evidence>
<dbReference type="InterPro" id="IPR057853">
    <property type="entry name" value="Beta-prop_WDR11_2nd"/>
</dbReference>
<dbReference type="SUPFAM" id="SSF50998">
    <property type="entry name" value="Quinoprotein alcohol dehydrogenase-like"/>
    <property type="match status" value="1"/>
</dbReference>